<dbReference type="Proteomes" id="UP000799118">
    <property type="component" value="Unassembled WGS sequence"/>
</dbReference>
<feature type="non-terminal residue" evidence="1">
    <location>
        <position position="173"/>
    </location>
</feature>
<evidence type="ECO:0000313" key="1">
    <source>
        <dbReference type="EMBL" id="KAE9382996.1"/>
    </source>
</evidence>
<protein>
    <recommendedName>
        <fullName evidence="3">Retrotransposon gag domain-containing protein</fullName>
    </recommendedName>
</protein>
<evidence type="ECO:0008006" key="3">
    <source>
        <dbReference type="Google" id="ProtNLM"/>
    </source>
</evidence>
<organism evidence="1 2">
    <name type="scientific">Gymnopus androsaceus JB14</name>
    <dbReference type="NCBI Taxonomy" id="1447944"/>
    <lineage>
        <taxon>Eukaryota</taxon>
        <taxon>Fungi</taxon>
        <taxon>Dikarya</taxon>
        <taxon>Basidiomycota</taxon>
        <taxon>Agaricomycotina</taxon>
        <taxon>Agaricomycetes</taxon>
        <taxon>Agaricomycetidae</taxon>
        <taxon>Agaricales</taxon>
        <taxon>Marasmiineae</taxon>
        <taxon>Omphalotaceae</taxon>
        <taxon>Gymnopus</taxon>
    </lineage>
</organism>
<keyword evidence="2" id="KW-1185">Reference proteome</keyword>
<name>A0A6A4GBV7_9AGAR</name>
<dbReference type="OrthoDB" id="3203159at2759"/>
<dbReference type="EMBL" id="ML770780">
    <property type="protein sequence ID" value="KAE9382996.1"/>
    <property type="molecule type" value="Genomic_DNA"/>
</dbReference>
<gene>
    <name evidence="1" type="ORF">BT96DRAFT_844737</name>
</gene>
<reference evidence="1" key="1">
    <citation type="journal article" date="2019" name="Environ. Microbiol.">
        <title>Fungal ecological strategies reflected in gene transcription - a case study of two litter decomposers.</title>
        <authorList>
            <person name="Barbi F."/>
            <person name="Kohler A."/>
            <person name="Barry K."/>
            <person name="Baskaran P."/>
            <person name="Daum C."/>
            <person name="Fauchery L."/>
            <person name="Ihrmark K."/>
            <person name="Kuo A."/>
            <person name="LaButti K."/>
            <person name="Lipzen A."/>
            <person name="Morin E."/>
            <person name="Grigoriev I.V."/>
            <person name="Henrissat B."/>
            <person name="Lindahl B."/>
            <person name="Martin F."/>
        </authorList>
    </citation>
    <scope>NUCLEOTIDE SEQUENCE</scope>
    <source>
        <strain evidence="1">JB14</strain>
    </source>
</reference>
<dbReference type="AlphaFoldDB" id="A0A6A4GBV7"/>
<proteinExistence type="predicted"/>
<sequence>MRLKFDAVPTWDGDTNTIVKWITKINDLAKYSSDVQKQLGSVVPRRLEGSASTWFYSLPKNHRNFLETDWRNLRKEIASYYMNRRWMETMRRKATRASYRETGHTRETPSEYYIRKCDLLTTVYELDDSELIMEVMDGAPTNWTIVLSPRTYETAMELQSAIRYYEDTLMDLD</sequence>
<accession>A0A6A4GBV7</accession>
<evidence type="ECO:0000313" key="2">
    <source>
        <dbReference type="Proteomes" id="UP000799118"/>
    </source>
</evidence>